<dbReference type="AlphaFoldDB" id="A0A828Z2H1"/>
<comment type="caution">
    <text evidence="1">The sequence shown here is derived from an EMBL/GenBank/DDBJ whole genome shotgun (WGS) entry which is preliminary data.</text>
</comment>
<dbReference type="Proteomes" id="UP000001338">
    <property type="component" value="Unassembled WGS sequence"/>
</dbReference>
<proteinExistence type="predicted"/>
<protein>
    <submittedName>
        <fullName evidence="1">Uncharacterized protein</fullName>
    </submittedName>
</protein>
<evidence type="ECO:0000313" key="2">
    <source>
        <dbReference type="Proteomes" id="UP000001338"/>
    </source>
</evidence>
<accession>A0A828Z2H1</accession>
<organism evidence="1 2">
    <name type="scientific">Leptospira weilii str. 2006001853</name>
    <dbReference type="NCBI Taxonomy" id="1001589"/>
    <lineage>
        <taxon>Bacteria</taxon>
        <taxon>Pseudomonadati</taxon>
        <taxon>Spirochaetota</taxon>
        <taxon>Spirochaetia</taxon>
        <taxon>Leptospirales</taxon>
        <taxon>Leptospiraceae</taxon>
        <taxon>Leptospira</taxon>
    </lineage>
</organism>
<evidence type="ECO:0000313" key="1">
    <source>
        <dbReference type="EMBL" id="EKR64458.1"/>
    </source>
</evidence>
<sequence>MGLRPHIISRRDSKKITLSQIDSNALGGVFSFRPMTKKFESTSEESVNITFMNAT</sequence>
<reference evidence="1 2" key="1">
    <citation type="submission" date="2012-10" db="EMBL/GenBank/DDBJ databases">
        <authorList>
            <person name="Harkins D.M."/>
            <person name="Durkin A.S."/>
            <person name="Brinkac L.M."/>
            <person name="Haft D.H."/>
            <person name="Selengut J.D."/>
            <person name="Sanka R."/>
            <person name="DePew J."/>
            <person name="Purushe J."/>
            <person name="Whelen A.C."/>
            <person name="Vinetz J.M."/>
            <person name="Sutton G.G."/>
            <person name="Nierman W.C."/>
            <person name="Fouts D.E."/>
        </authorList>
    </citation>
    <scope>NUCLEOTIDE SEQUENCE [LARGE SCALE GENOMIC DNA]</scope>
    <source>
        <strain evidence="1 2">2006001853</strain>
    </source>
</reference>
<dbReference type="EMBL" id="AFLV02000040">
    <property type="protein sequence ID" value="EKR64458.1"/>
    <property type="molecule type" value="Genomic_DNA"/>
</dbReference>
<gene>
    <name evidence="1" type="ORF">LEP1GSC036_4059</name>
</gene>
<name>A0A828Z2H1_9LEPT</name>